<comment type="catalytic activity">
    <reaction evidence="6">
        <text>Fe-coproporphyrin III + 2 H(+) = coproporphyrin III + Fe(2+)</text>
        <dbReference type="Rhea" id="RHEA:49572"/>
        <dbReference type="ChEBI" id="CHEBI:15378"/>
        <dbReference type="ChEBI" id="CHEBI:29033"/>
        <dbReference type="ChEBI" id="CHEBI:68438"/>
        <dbReference type="ChEBI" id="CHEBI:131725"/>
        <dbReference type="EC" id="4.99.1.9"/>
    </reaction>
    <physiologicalReaction direction="right-to-left" evidence="6">
        <dbReference type="Rhea" id="RHEA:49574"/>
    </physiologicalReaction>
</comment>
<evidence type="ECO:0000256" key="8">
    <source>
        <dbReference type="RuleBase" id="RU000607"/>
    </source>
</evidence>
<comment type="function">
    <text evidence="7 8">Involved in coproporphyrin-dependent heme b biosynthesis. Catalyzes the insertion of ferrous iron into coproporphyrin III to form Fe-coproporphyrin III.</text>
</comment>
<dbReference type="InterPro" id="IPR033659">
    <property type="entry name" value="Ferrochelatase_N"/>
</dbReference>
<gene>
    <name evidence="9" type="primary">hemH</name>
    <name evidence="7" type="synonym">cpfC</name>
    <name evidence="9" type="ORF">ACFSR0_04535</name>
</gene>
<sequence length="320" mass="36769">MRSVLLKKGLMIVNLGTPDEANPKKVREFLAYFLSDSRVIKMPKLFWKMILHAIILRVRPKKSAELYKKIWTKDGSPLLEYTKAQAKYIQQQLPDVQVEYAMSYSTPFINDVLDSFIENETEFLTIVPLYPQYSGTTVGSIFDTVAQYFLKSDKIVNFTFFRSYYSHPIYINYYVKKIKAAIAESPVDGILFSYHGIPERYEKDGDNYRMECQKTTDLIVEQLPELATYLSFQSKFGPGKWLQPATSDCLQALPSEGVKRILVVAPGFVVDCLETIEELGDENRHYFLNAGGVEYRYLAPFNADKELGDLIIDLYTNPTK</sequence>
<comment type="caution">
    <text evidence="9">The sequence shown here is derived from an EMBL/GenBank/DDBJ whole genome shotgun (WGS) entry which is preliminary data.</text>
</comment>
<dbReference type="NCBIfam" id="TIGR00109">
    <property type="entry name" value="hemH"/>
    <property type="match status" value="1"/>
</dbReference>
<comment type="similarity">
    <text evidence="7 8">Belongs to the ferrochelatase family.</text>
</comment>
<dbReference type="CDD" id="cd03411">
    <property type="entry name" value="Ferrochelatase_N"/>
    <property type="match status" value="1"/>
</dbReference>
<dbReference type="HAMAP" id="MF_00323">
    <property type="entry name" value="Ferrochelatase"/>
    <property type="match status" value="1"/>
</dbReference>
<keyword evidence="7 8" id="KW-0963">Cytoplasm</keyword>
<dbReference type="RefSeq" id="WP_379980355.1">
    <property type="nucleotide sequence ID" value="NZ_JBHUMO010000033.1"/>
</dbReference>
<evidence type="ECO:0000313" key="9">
    <source>
        <dbReference type="EMBL" id="MFD2728696.1"/>
    </source>
</evidence>
<dbReference type="EMBL" id="JBHUMO010000033">
    <property type="protein sequence ID" value="MFD2728696.1"/>
    <property type="molecule type" value="Genomic_DNA"/>
</dbReference>
<protein>
    <recommendedName>
        <fullName evidence="7">Coproporphyrin III ferrochelatase</fullName>
        <ecNumber evidence="7">4.99.1.9</ecNumber>
    </recommendedName>
</protein>
<evidence type="ECO:0000256" key="1">
    <source>
        <dbReference type="ARBA" id="ARBA00004744"/>
    </source>
</evidence>
<name>A0ABW5THA5_9ENTE</name>
<accession>A0ABW5THA5</accession>
<dbReference type="PROSITE" id="PS00534">
    <property type="entry name" value="FERROCHELATASE"/>
    <property type="match status" value="1"/>
</dbReference>
<dbReference type="InterPro" id="IPR033644">
    <property type="entry name" value="Ferrochelatase_C"/>
</dbReference>
<keyword evidence="10" id="KW-1185">Reference proteome</keyword>
<dbReference type="SUPFAM" id="SSF53800">
    <property type="entry name" value="Chelatase"/>
    <property type="match status" value="1"/>
</dbReference>
<dbReference type="PANTHER" id="PTHR11108">
    <property type="entry name" value="FERROCHELATASE"/>
    <property type="match status" value="1"/>
</dbReference>
<evidence type="ECO:0000256" key="7">
    <source>
        <dbReference type="HAMAP-Rule" id="MF_00323"/>
    </source>
</evidence>
<dbReference type="Gene3D" id="3.40.50.1400">
    <property type="match status" value="2"/>
</dbReference>
<keyword evidence="3 7" id="KW-0350">Heme biosynthesis</keyword>
<organism evidence="9 10">
    <name type="scientific">Enterococcus camelliae</name>
    <dbReference type="NCBI Taxonomy" id="453959"/>
    <lineage>
        <taxon>Bacteria</taxon>
        <taxon>Bacillati</taxon>
        <taxon>Bacillota</taxon>
        <taxon>Bacilli</taxon>
        <taxon>Lactobacillales</taxon>
        <taxon>Enterococcaceae</taxon>
        <taxon>Enterococcus</taxon>
    </lineage>
</organism>
<evidence type="ECO:0000256" key="5">
    <source>
        <dbReference type="ARBA" id="ARBA00023244"/>
    </source>
</evidence>
<comment type="subcellular location">
    <subcellularLocation>
        <location evidence="7 8">Cytoplasm</location>
    </subcellularLocation>
</comment>
<dbReference type="CDD" id="cd00419">
    <property type="entry name" value="Ferrochelatase_C"/>
    <property type="match status" value="1"/>
</dbReference>
<comment type="pathway">
    <text evidence="1 7 8">Porphyrin-containing compound metabolism; protoheme biosynthesis.</text>
</comment>
<feature type="binding site" evidence="7">
    <location>
        <position position="274"/>
    </location>
    <ligand>
        <name>Fe(2+)</name>
        <dbReference type="ChEBI" id="CHEBI:29033"/>
    </ligand>
</feature>
<evidence type="ECO:0000256" key="3">
    <source>
        <dbReference type="ARBA" id="ARBA00023133"/>
    </source>
</evidence>
<dbReference type="InterPro" id="IPR001015">
    <property type="entry name" value="Ferrochelatase"/>
</dbReference>
<keyword evidence="7" id="KW-0479">Metal-binding</keyword>
<keyword evidence="5 7" id="KW-0627">Porphyrin biosynthesis</keyword>
<dbReference type="PANTHER" id="PTHR11108:SF1">
    <property type="entry name" value="FERROCHELATASE, MITOCHONDRIAL"/>
    <property type="match status" value="1"/>
</dbReference>
<dbReference type="Pfam" id="PF00762">
    <property type="entry name" value="Ferrochelatase"/>
    <property type="match status" value="1"/>
</dbReference>
<feature type="binding site" evidence="7">
    <location>
        <position position="195"/>
    </location>
    <ligand>
        <name>Fe(2+)</name>
        <dbReference type="ChEBI" id="CHEBI:29033"/>
    </ligand>
</feature>
<evidence type="ECO:0000313" key="10">
    <source>
        <dbReference type="Proteomes" id="UP001597427"/>
    </source>
</evidence>
<dbReference type="InterPro" id="IPR019772">
    <property type="entry name" value="Ferrochelatase_AS"/>
</dbReference>
<comment type="caution">
    <text evidence="7">Lacks conserved residue(s) required for the propagation of feature annotation.</text>
</comment>
<reference evidence="10" key="1">
    <citation type="journal article" date="2019" name="Int. J. Syst. Evol. Microbiol.">
        <title>The Global Catalogue of Microorganisms (GCM) 10K type strain sequencing project: providing services to taxonomists for standard genome sequencing and annotation.</title>
        <authorList>
            <consortium name="The Broad Institute Genomics Platform"/>
            <consortium name="The Broad Institute Genome Sequencing Center for Infectious Disease"/>
            <person name="Wu L."/>
            <person name="Ma J."/>
        </authorList>
    </citation>
    <scope>NUCLEOTIDE SEQUENCE [LARGE SCALE GENOMIC DNA]</scope>
    <source>
        <strain evidence="10">TISTR 932</strain>
    </source>
</reference>
<proteinExistence type="inferred from homology"/>
<evidence type="ECO:0000256" key="6">
    <source>
        <dbReference type="ARBA" id="ARBA00024536"/>
    </source>
</evidence>
<keyword evidence="2 7" id="KW-0408">Iron</keyword>
<evidence type="ECO:0000256" key="2">
    <source>
        <dbReference type="ARBA" id="ARBA00023004"/>
    </source>
</evidence>
<evidence type="ECO:0000256" key="4">
    <source>
        <dbReference type="ARBA" id="ARBA00023239"/>
    </source>
</evidence>
<dbReference type="EC" id="4.99.1.9" evidence="7"/>
<dbReference type="Proteomes" id="UP001597427">
    <property type="component" value="Unassembled WGS sequence"/>
</dbReference>
<keyword evidence="4 7" id="KW-0456">Lyase</keyword>